<evidence type="ECO:0000313" key="2">
    <source>
        <dbReference type="Proteomes" id="UP000609802"/>
    </source>
</evidence>
<name>A0ABQ3IJW5_9RHOB</name>
<gene>
    <name evidence="1" type="ORF">GCM10016455_03050</name>
</gene>
<dbReference type="Proteomes" id="UP000609802">
    <property type="component" value="Unassembled WGS sequence"/>
</dbReference>
<protein>
    <submittedName>
        <fullName evidence="1">Uncharacterized protein</fullName>
    </submittedName>
</protein>
<accession>A0ABQ3IJW5</accession>
<proteinExistence type="predicted"/>
<comment type="caution">
    <text evidence="1">The sequence shown here is derived from an EMBL/GenBank/DDBJ whole genome shotgun (WGS) entry which is preliminary data.</text>
</comment>
<sequence>MGIAVAVLYFVLQEHGTSAVPGQRDESTLTQKQILSLSEGIEVANAKNALLAKVLASQIRESGETPNPVIEELANVPHGKSESAFNRDLEATKRDLDAVGEQQKNADAWVSRTLRASEVMQAAVVILGTLQTGFGDLIIERVCSRSMAC</sequence>
<organism evidence="1 2">
    <name type="scientific">Aliiroseovarius zhejiangensis</name>
    <dbReference type="NCBI Taxonomy" id="1632025"/>
    <lineage>
        <taxon>Bacteria</taxon>
        <taxon>Pseudomonadati</taxon>
        <taxon>Pseudomonadota</taxon>
        <taxon>Alphaproteobacteria</taxon>
        <taxon>Rhodobacterales</taxon>
        <taxon>Paracoccaceae</taxon>
        <taxon>Aliiroseovarius</taxon>
    </lineage>
</organism>
<keyword evidence="2" id="KW-1185">Reference proteome</keyword>
<dbReference type="RefSeq" id="WP_191284711.1">
    <property type="nucleotide sequence ID" value="NZ_BNCH01000001.1"/>
</dbReference>
<evidence type="ECO:0000313" key="1">
    <source>
        <dbReference type="EMBL" id="GHE86769.1"/>
    </source>
</evidence>
<reference evidence="2" key="1">
    <citation type="journal article" date="2019" name="Int. J. Syst. Evol. Microbiol.">
        <title>The Global Catalogue of Microorganisms (GCM) 10K type strain sequencing project: providing services to taxonomists for standard genome sequencing and annotation.</title>
        <authorList>
            <consortium name="The Broad Institute Genomics Platform"/>
            <consortium name="The Broad Institute Genome Sequencing Center for Infectious Disease"/>
            <person name="Wu L."/>
            <person name="Ma J."/>
        </authorList>
    </citation>
    <scope>NUCLEOTIDE SEQUENCE [LARGE SCALE GENOMIC DNA]</scope>
    <source>
        <strain evidence="2">KCTC 42443</strain>
    </source>
</reference>
<dbReference type="EMBL" id="BNCH01000001">
    <property type="protein sequence ID" value="GHE86769.1"/>
    <property type="molecule type" value="Genomic_DNA"/>
</dbReference>